<dbReference type="SUPFAM" id="SSF51658">
    <property type="entry name" value="Xylose isomerase-like"/>
    <property type="match status" value="1"/>
</dbReference>
<keyword evidence="2" id="KW-1185">Reference proteome</keyword>
<protein>
    <submittedName>
        <fullName evidence="1">DUF692 domain-containing protein</fullName>
    </submittedName>
</protein>
<sequence>MSAGTPVTSTSTSTSTIASTAAGPLAGRGLGIGWRPEIAGVIEDLPGLRFCEVVAESLPTNRRATITVPDALRTLTDRGVAVVPHGVALSLGSADGFQPERAVRLAACADALHAPVASEHIAFVRAGGIEAGHLLPIPRTRPALAVMVRNVRATQAELGVPLALEPIAALLDWPEADYTEAEFLQELLEQTSAYLLLDVANLYANALNHGRDALEELSRLPLERIAYAHIAGGSLVDGLYHDTHTDPVPAEVLSLAHELATRHAPPALMLERDGHYPPGPELRAELDAIASAVGWAAIT</sequence>
<dbReference type="EMBL" id="CP097332">
    <property type="protein sequence ID" value="UQX88390.1"/>
    <property type="molecule type" value="Genomic_DNA"/>
</dbReference>
<organism evidence="1 2">
    <name type="scientific">Jatrophihabitans telluris</name>
    <dbReference type="NCBI Taxonomy" id="2038343"/>
    <lineage>
        <taxon>Bacteria</taxon>
        <taxon>Bacillati</taxon>
        <taxon>Actinomycetota</taxon>
        <taxon>Actinomycetes</taxon>
        <taxon>Jatrophihabitantales</taxon>
        <taxon>Jatrophihabitantaceae</taxon>
        <taxon>Jatrophihabitans</taxon>
    </lineage>
</organism>
<dbReference type="PANTHER" id="PTHR42194">
    <property type="entry name" value="UPF0276 PROTEIN HI_1600"/>
    <property type="match status" value="1"/>
</dbReference>
<proteinExistence type="predicted"/>
<dbReference type="Pfam" id="PF05114">
    <property type="entry name" value="MbnB_TglH_ChrH"/>
    <property type="match status" value="1"/>
</dbReference>
<gene>
    <name evidence="1" type="ORF">M6D93_19230</name>
</gene>
<accession>A0ABY4QXY0</accession>
<reference evidence="1" key="1">
    <citation type="journal article" date="2018" name="Int. J. Syst. Evol. Microbiol.">
        <title>Jatrophihabitans telluris sp. nov., isolated from sediment soil of lava forest wetlands and the emended description of the genus Jatrophihabitans.</title>
        <authorList>
            <person name="Lee K.C."/>
            <person name="Suh M.K."/>
            <person name="Eom M.K."/>
            <person name="Kim K.K."/>
            <person name="Kim J.S."/>
            <person name="Kim D.S."/>
            <person name="Ko S.H."/>
            <person name="Shin Y.K."/>
            <person name="Lee J.S."/>
        </authorList>
    </citation>
    <scope>NUCLEOTIDE SEQUENCE</scope>
    <source>
        <strain evidence="1">N237</strain>
    </source>
</reference>
<dbReference type="InterPro" id="IPR036237">
    <property type="entry name" value="Xyl_isomerase-like_sf"/>
</dbReference>
<evidence type="ECO:0000313" key="2">
    <source>
        <dbReference type="Proteomes" id="UP001056336"/>
    </source>
</evidence>
<name>A0ABY4QXY0_9ACTN</name>
<reference evidence="1" key="2">
    <citation type="submission" date="2022-05" db="EMBL/GenBank/DDBJ databases">
        <authorList>
            <person name="Kim J.-S."/>
            <person name="Lee K."/>
            <person name="Suh M."/>
            <person name="Eom M."/>
            <person name="Kim J.-S."/>
            <person name="Kim D.-S."/>
            <person name="Ko S.-H."/>
            <person name="Shin Y."/>
            <person name="Lee J.-S."/>
        </authorList>
    </citation>
    <scope>NUCLEOTIDE SEQUENCE</scope>
    <source>
        <strain evidence="1">N237</strain>
    </source>
</reference>
<dbReference type="NCBIfam" id="NF003818">
    <property type="entry name" value="PRK05409.1"/>
    <property type="match status" value="1"/>
</dbReference>
<evidence type="ECO:0000313" key="1">
    <source>
        <dbReference type="EMBL" id="UQX88390.1"/>
    </source>
</evidence>
<dbReference type="PANTHER" id="PTHR42194:SF1">
    <property type="entry name" value="UPF0276 PROTEIN HI_1600"/>
    <property type="match status" value="1"/>
</dbReference>
<dbReference type="Proteomes" id="UP001056336">
    <property type="component" value="Chromosome"/>
</dbReference>
<dbReference type="RefSeq" id="WP_249771839.1">
    <property type="nucleotide sequence ID" value="NZ_CP097332.1"/>
</dbReference>
<dbReference type="Gene3D" id="3.20.20.150">
    <property type="entry name" value="Divalent-metal-dependent TIM barrel enzymes"/>
    <property type="match status" value="1"/>
</dbReference>
<dbReference type="InterPro" id="IPR007801">
    <property type="entry name" value="MbnB/TglH/ChrH"/>
</dbReference>